<reference evidence="3 4" key="1">
    <citation type="submission" date="2019-05" db="EMBL/GenBank/DDBJ databases">
        <authorList>
            <person name="Pankratov T."/>
            <person name="Grouzdev D."/>
        </authorList>
    </citation>
    <scope>NUCLEOTIDE SEQUENCE [LARGE SCALE GENOMIC DNA]</scope>
    <source>
        <strain evidence="3 4">KEBCLARHB70R</strain>
    </source>
</reference>
<dbReference type="Proteomes" id="UP000305654">
    <property type="component" value="Unassembled WGS sequence"/>
</dbReference>
<accession>A0A5R9JBZ5</accession>
<evidence type="ECO:0000313" key="4">
    <source>
        <dbReference type="Proteomes" id="UP000305654"/>
    </source>
</evidence>
<comment type="caution">
    <text evidence="3">The sequence shown here is derived from an EMBL/GenBank/DDBJ whole genome shotgun (WGS) entry which is preliminary data.</text>
</comment>
<sequence length="202" mass="20861">MRRLGLPAMLLLLAGCAAQSRPITIAAALDELQSQLQAAGAVSVVGAGPIVFAQAARDAQCRAQAADPELPILTHDITIDLTGSFTATGGFALGPSITGGPPFGLSSSLARGQTQGLTLPLTFAALSELPDVAAAQRVALYAGLPPRARNASIRQVLADRDALRRQTRALIARFDPRRCPAYPASPAGPFHPLSRPAGTHTS</sequence>
<evidence type="ECO:0000256" key="2">
    <source>
        <dbReference type="SAM" id="SignalP"/>
    </source>
</evidence>
<dbReference type="PROSITE" id="PS51257">
    <property type="entry name" value="PROKAR_LIPOPROTEIN"/>
    <property type="match status" value="1"/>
</dbReference>
<keyword evidence="4" id="KW-1185">Reference proteome</keyword>
<evidence type="ECO:0000313" key="3">
    <source>
        <dbReference type="EMBL" id="TLU74509.1"/>
    </source>
</evidence>
<organism evidence="3 4">
    <name type="scientific">Lichenicoccus roseus</name>
    <dbReference type="NCBI Taxonomy" id="2683649"/>
    <lineage>
        <taxon>Bacteria</taxon>
        <taxon>Pseudomonadati</taxon>
        <taxon>Pseudomonadota</taxon>
        <taxon>Alphaproteobacteria</taxon>
        <taxon>Acetobacterales</taxon>
        <taxon>Acetobacteraceae</taxon>
        <taxon>Lichenicoccus</taxon>
    </lineage>
</organism>
<feature type="signal peptide" evidence="2">
    <location>
        <begin position="1"/>
        <end position="20"/>
    </location>
</feature>
<dbReference type="EMBL" id="VCDI01000001">
    <property type="protein sequence ID" value="TLU74509.1"/>
    <property type="molecule type" value="Genomic_DNA"/>
</dbReference>
<protein>
    <submittedName>
        <fullName evidence="3">Uncharacterized protein</fullName>
    </submittedName>
</protein>
<feature type="chain" id="PRO_5024415869" evidence="2">
    <location>
        <begin position="21"/>
        <end position="202"/>
    </location>
</feature>
<evidence type="ECO:0000256" key="1">
    <source>
        <dbReference type="SAM" id="MobiDB-lite"/>
    </source>
</evidence>
<feature type="region of interest" description="Disordered" evidence="1">
    <location>
        <begin position="182"/>
        <end position="202"/>
    </location>
</feature>
<name>A0A5R9JBZ5_9PROT</name>
<proteinExistence type="predicted"/>
<dbReference type="RefSeq" id="WP_138324758.1">
    <property type="nucleotide sequence ID" value="NZ_VCDI01000001.1"/>
</dbReference>
<gene>
    <name evidence="3" type="ORF">FE263_04875</name>
</gene>
<dbReference type="AlphaFoldDB" id="A0A5R9JBZ5"/>
<keyword evidence="2" id="KW-0732">Signal</keyword>